<protein>
    <recommendedName>
        <fullName evidence="1">DUF2357 domain-containing protein</fullName>
    </recommendedName>
</protein>
<feature type="domain" description="DUF2357" evidence="1">
    <location>
        <begin position="79"/>
        <end position="328"/>
    </location>
</feature>
<reference evidence="3" key="1">
    <citation type="submission" date="2020-07" db="EMBL/GenBank/DDBJ databases">
        <title>Complete genome sequencing of Coprobacter sp. strain 2CBH44.</title>
        <authorList>
            <person name="Sakamoto M."/>
            <person name="Murakami T."/>
            <person name="Mori H."/>
        </authorList>
    </citation>
    <scope>NUCLEOTIDE SEQUENCE [LARGE SCALE GENOMIC DNA]</scope>
    <source>
        <strain evidence="3">2CBH44</strain>
    </source>
</reference>
<accession>A0A7G1HPX8</accession>
<gene>
    <name evidence="2" type="ORF">Cop2CBH44_00920</name>
</gene>
<evidence type="ECO:0000313" key="3">
    <source>
        <dbReference type="Proteomes" id="UP000594042"/>
    </source>
</evidence>
<dbReference type="KEGG" id="copr:Cop2CBH44_00920"/>
<dbReference type="InterPro" id="IPR018633">
    <property type="entry name" value="DUF2357"/>
</dbReference>
<dbReference type="EMBL" id="AP023322">
    <property type="protein sequence ID" value="BCI61739.1"/>
    <property type="molecule type" value="Genomic_DNA"/>
</dbReference>
<dbReference type="Proteomes" id="UP000594042">
    <property type="component" value="Chromosome"/>
</dbReference>
<proteinExistence type="predicted"/>
<dbReference type="InterPro" id="IPR007505">
    <property type="entry name" value="PDDEXK_7"/>
</dbReference>
<dbReference type="RefSeq" id="WP_200755295.1">
    <property type="nucleotide sequence ID" value="NZ_AP023322.1"/>
</dbReference>
<evidence type="ECO:0000259" key="1">
    <source>
        <dbReference type="Pfam" id="PF09823"/>
    </source>
</evidence>
<keyword evidence="3" id="KW-1185">Reference proteome</keyword>
<dbReference type="Pfam" id="PF04411">
    <property type="entry name" value="PDDEXK_7"/>
    <property type="match status" value="1"/>
</dbReference>
<sequence>MDDLSINIVLSNRDSFVLRLFALQANSLFEVEDAEEFGEAPYQLKEGCRYDFELDTFDYYLANTGIFVNSRSGCGMNHGHVSTGTFVGTHYVDILEREGNRKVGCVGFEIRSSKVGYRDDYRWMLEDITGYCTELLLSQEAVVVQKFEVDISEDPRSEYQRFAFVRSIVESEAFADALHQIQVSPVKRWMESEEEKLLCNVKRMGYRVLKQLSNSSNRIGVPHQHSLWPRFESLPRRVCVVSKTETVDIAENRFVKYVLRSFLVFCSSIQRHPKAGRRLRGEAERVCERLVMYLSFPLFRGVSEMDMLPLNSPVLQKKEGYREIFQKWLMFDMAARLTWQGGDNVYEAGKKNVAALYEYWLFFKLLDVLSNKFHIPAKSKNELIECRDGVLNLNLKQGRTIVLGGVYETESRRLNVQFSYNRTFGYTGDYQSAGSWTHSFRPDYTLSLWPGEITCDQAEREELITHIHFDAKYRVERLFLSDGDMEGDSDEWMSRIEEEEERGMYRRADLLKMHAYKDAIRRTGGAYVLYPGTEDRVVSGFHEIIPGLGAFAISPKHGEKCLLGFVSFLDDVINNFLDRTSQREKLAYHVYSTLQGESTNLREPLPEPYGGNRDLLPDETYVLIGYYKDREHLDWIFKSRLYNTRTGTGNGSLRLHRKFISARYLLLHGPLGQHFVKLDARGPRVLSKQNIMDKGYPGVPGEEYYIVFGLDVERTEPEFGSMRWDVSKVCPAGHRRAIPRCIVLSELMKYRVRV</sequence>
<dbReference type="AlphaFoldDB" id="A0A7G1HPX8"/>
<name>A0A7G1HPX8_9BACT</name>
<evidence type="ECO:0000313" key="2">
    <source>
        <dbReference type="EMBL" id="BCI61739.1"/>
    </source>
</evidence>
<organism evidence="2 3">
    <name type="scientific">Coprobacter secundus subsp. similis</name>
    <dbReference type="NCBI Taxonomy" id="2751153"/>
    <lineage>
        <taxon>Bacteria</taxon>
        <taxon>Pseudomonadati</taxon>
        <taxon>Bacteroidota</taxon>
        <taxon>Bacteroidia</taxon>
        <taxon>Bacteroidales</taxon>
        <taxon>Barnesiellaceae</taxon>
        <taxon>Coprobacter</taxon>
    </lineage>
</organism>
<dbReference type="Pfam" id="PF09823">
    <property type="entry name" value="DUF2357"/>
    <property type="match status" value="1"/>
</dbReference>